<gene>
    <name evidence="6" type="ORF">QXL92_29325</name>
</gene>
<feature type="active site" description="Proton acceptor" evidence="2">
    <location>
        <position position="276"/>
    </location>
</feature>
<keyword evidence="4" id="KW-0472">Membrane</keyword>
<feature type="active site" description="Nucleophile" evidence="2">
    <location>
        <position position="92"/>
    </location>
</feature>
<dbReference type="GO" id="GO:0016042">
    <property type="term" value="P:lipid catabolic process"/>
    <property type="evidence" value="ECO:0007669"/>
    <property type="project" value="UniProtKB-UniRule"/>
</dbReference>
<dbReference type="Pfam" id="PF11856">
    <property type="entry name" value="DUF3376"/>
    <property type="match status" value="1"/>
</dbReference>
<evidence type="ECO:0000256" key="4">
    <source>
        <dbReference type="SAM" id="Phobius"/>
    </source>
</evidence>
<feature type="short sequence motif" description="DGA/G" evidence="2">
    <location>
        <begin position="276"/>
        <end position="278"/>
    </location>
</feature>
<dbReference type="GO" id="GO:0016787">
    <property type="term" value="F:hydrolase activity"/>
    <property type="evidence" value="ECO:0007669"/>
    <property type="project" value="UniProtKB-UniRule"/>
</dbReference>
<sequence length="1117" mass="119578">MPFETPSPVTELTQELRLATTMTGGVSLAIWMAGVAREINLLAQASQWRREGGPFPADSRLSNESAASLRLYASLIDLLDVIVDVDILSGTSAGGINAALLASSRVSGSDLGGLRELWLDLGALTDLLRDPRDKYTPSLLYGDERMFAALATQIPKLAPGPFPPAEFPGGARIPSTTLYVTTTLLTGEASRFTDSFGTLVQDVDRRGLFTFTESDLARPGTVGALALAARSSASFPIAFEPSYLPFNKGTPAKGKVPARPPMAPFTNITRPHWAADGGLLDNRPIDVLLKRIFDRPARRPVRRVLLFVVPSAGPAPDLVAEAAPDDVNEPLGLIDGLLKDLAAITTQSIAADLRAIRAHQDRMEARTDTKLRLAELAAALPHSSRLLTPRLMADYAAREATRLAQTLTDALLRQLGTWPPAPATMRNAERSEEERRHQTAPSDLAESIPKNWEPELAVGGDSDRACRQRITTAIVSRWTLPNDQTLPRGPADLARYGQPAHDLAKSCAIAVVLAAYQLARSDDDVAALAELTKGIHAAWPPPAPVELGTLVREVCTDATVRQGSLTDAAALIAGEYLHRITVPAVGWSNLGQVLFDNFGTLNMLAANGSAASDAAAPLRTYLRYLDLAEDGDTTALALFDLAAAQRAMLPAEADIEQSVELVQVSADSRSLLAPDWQTAQRKLTGMQFHHFGAFYKRSWRANDWMWGRLDGAGWLVHALLDPRRVRWMVGHRAGDDVQREALRGGAAPSDRAGDDAQREALRGEAAPSDRAGDDAQREALRGEAAPSDRAGDDVQRAGGAQWFLERLKELGAPAFPKTGYRLPTVGEESERLTEDMLLAELAFLDDPSADLPPSLPRTSLWLAQAWQQRVLDEELDELAATVIDTEPGERPDWSPATSRKWAQQVLAADPGPAKYALLNEDPVAAETFATDKGSPLMAHTVAKAAATASGAAGSVRQLPAVVKPPLATLRTVALGGYRVVSLTRGVAKWTLMVGAALLVLGTAAAIASDGTFGALGLAAAGVGAYLLVLGTWQFSTRLLFALLSTTLVGAVLSLATPTVRHRLFGDATHPGWVGTHAYWLGAQWWHPLAVVGALALSVTLAAVAKPSKPSSRRRRAR</sequence>
<dbReference type="InterPro" id="IPR024282">
    <property type="entry name" value="DUF3376"/>
</dbReference>
<keyword evidence="4" id="KW-0812">Transmembrane</keyword>
<reference evidence="6" key="1">
    <citation type="submission" date="2023-06" db="EMBL/GenBank/DDBJ databases">
        <title>Identification of two novel mycobacterium reveal diversities and complexities of Mycobacterium gordonae clade.</title>
        <authorList>
            <person name="Matsumoto Y."/>
            <person name="Nakamura S."/>
            <person name="Motooka D."/>
            <person name="Fukushima K."/>
        </authorList>
    </citation>
    <scope>NUCLEOTIDE SEQUENCE</scope>
    <source>
        <strain evidence="6">TY812</strain>
    </source>
</reference>
<dbReference type="AlphaFoldDB" id="A0AAJ1S7X6"/>
<keyword evidence="2" id="KW-0378">Hydrolase</keyword>
<keyword evidence="1 2" id="KW-0443">Lipid metabolism</keyword>
<feature type="domain" description="PNPLA" evidence="5">
    <location>
        <begin position="20"/>
        <end position="289"/>
    </location>
</feature>
<dbReference type="InterPro" id="IPR016035">
    <property type="entry name" value="Acyl_Trfase/lysoPLipase"/>
</dbReference>
<dbReference type="EMBL" id="JAUFSA010000002">
    <property type="protein sequence ID" value="MDP7738840.1"/>
    <property type="molecule type" value="Genomic_DNA"/>
</dbReference>
<name>A0AAJ1S7X6_9MYCO</name>
<keyword evidence="2" id="KW-0442">Lipid degradation</keyword>
<feature type="compositionally biased region" description="Basic and acidic residues" evidence="3">
    <location>
        <begin position="751"/>
        <end position="762"/>
    </location>
</feature>
<feature type="transmembrane region" description="Helical" evidence="4">
    <location>
        <begin position="1084"/>
        <end position="1104"/>
    </location>
</feature>
<feature type="region of interest" description="Disordered" evidence="3">
    <location>
        <begin position="739"/>
        <end position="795"/>
    </location>
</feature>
<keyword evidence="4" id="KW-1133">Transmembrane helix</keyword>
<comment type="caution">
    <text evidence="2">Lacks conserved residue(s) required for the propagation of feature annotation.</text>
</comment>
<dbReference type="RefSeq" id="WP_306255761.1">
    <property type="nucleotide sequence ID" value="NZ_JAUFSA010000002.1"/>
</dbReference>
<accession>A0AAJ1S7X6</accession>
<evidence type="ECO:0000256" key="2">
    <source>
        <dbReference type="PROSITE-ProRule" id="PRU01161"/>
    </source>
</evidence>
<feature type="transmembrane region" description="Helical" evidence="4">
    <location>
        <begin position="986"/>
        <end position="1006"/>
    </location>
</feature>
<feature type="region of interest" description="Disordered" evidence="3">
    <location>
        <begin position="418"/>
        <end position="449"/>
    </location>
</feature>
<evidence type="ECO:0000259" key="5">
    <source>
        <dbReference type="PROSITE" id="PS51635"/>
    </source>
</evidence>
<dbReference type="Proteomes" id="UP001229081">
    <property type="component" value="Unassembled WGS sequence"/>
</dbReference>
<feature type="short sequence motif" description="GXSXG" evidence="2">
    <location>
        <begin position="90"/>
        <end position="94"/>
    </location>
</feature>
<dbReference type="InterPro" id="IPR019894">
    <property type="entry name" value="Patatin-related_protein"/>
</dbReference>
<protein>
    <submittedName>
        <fullName evidence="6">Patatin-like protein</fullName>
    </submittedName>
</protein>
<feature type="compositionally biased region" description="Basic and acidic residues" evidence="3">
    <location>
        <begin position="427"/>
        <end position="437"/>
    </location>
</feature>
<feature type="transmembrane region" description="Helical" evidence="4">
    <location>
        <begin position="1012"/>
        <end position="1031"/>
    </location>
</feature>
<evidence type="ECO:0000313" key="7">
    <source>
        <dbReference type="Proteomes" id="UP001229081"/>
    </source>
</evidence>
<comment type="caution">
    <text evidence="6">The sequence shown here is derived from an EMBL/GenBank/DDBJ whole genome shotgun (WGS) entry which is preliminary data.</text>
</comment>
<evidence type="ECO:0000313" key="6">
    <source>
        <dbReference type="EMBL" id="MDP7738840.1"/>
    </source>
</evidence>
<dbReference type="InterPro" id="IPR002641">
    <property type="entry name" value="PNPLA_dom"/>
</dbReference>
<proteinExistence type="predicted"/>
<dbReference type="SUPFAM" id="SSF52151">
    <property type="entry name" value="FabD/lysophospholipase-like"/>
    <property type="match status" value="1"/>
</dbReference>
<feature type="compositionally biased region" description="Basic and acidic residues" evidence="3">
    <location>
        <begin position="770"/>
        <end position="781"/>
    </location>
</feature>
<evidence type="ECO:0000256" key="1">
    <source>
        <dbReference type="ARBA" id="ARBA00023098"/>
    </source>
</evidence>
<evidence type="ECO:0000256" key="3">
    <source>
        <dbReference type="SAM" id="MobiDB-lite"/>
    </source>
</evidence>
<dbReference type="PROSITE" id="PS51635">
    <property type="entry name" value="PNPLA"/>
    <property type="match status" value="1"/>
</dbReference>
<dbReference type="Gene3D" id="3.40.1090.10">
    <property type="entry name" value="Cytosolic phospholipase A2 catalytic domain"/>
    <property type="match status" value="1"/>
</dbReference>
<organism evidence="6 7">
    <name type="scientific">Mycobacterium paragordonae</name>
    <dbReference type="NCBI Taxonomy" id="1389713"/>
    <lineage>
        <taxon>Bacteria</taxon>
        <taxon>Bacillati</taxon>
        <taxon>Actinomycetota</taxon>
        <taxon>Actinomycetes</taxon>
        <taxon>Mycobacteriales</taxon>
        <taxon>Mycobacteriaceae</taxon>
        <taxon>Mycobacterium</taxon>
    </lineage>
</organism>
<dbReference type="NCBIfam" id="TIGR03607">
    <property type="entry name" value="patatin-like protein"/>
    <property type="match status" value="1"/>
</dbReference>
<dbReference type="Pfam" id="PF01734">
    <property type="entry name" value="Patatin"/>
    <property type="match status" value="1"/>
</dbReference>